<sequence length="603" mass="67335">MKNIKFLALVGLLFLLGFTAEKERNTVTLFLIGDSTMQDYARHSDYMEKRFPMTGWGQVFPAYMAPDSLAKLSQLVGMDAVVVDNRSIGGRSTRSFFQEGRWRSVYEDLKPGDLVVIQFGHNDQSTKGERFVSVEGYKEFLRLYVTQARQKGAMPILLTPVTNNHKWADGALQNAHGDYPDAVKEVAAELQVALIDLNQLSMKAFSRYGKEQLGARFFMNLDAGKYVAYPDGLDDNTHFQTEGAKAVAQLVFEGMQSLRREPGMVHVSTTTKPRPAATKFDTKEEILARIVAPTFPDKDFFISEYGGAGDGTTDNKPAFDQAMQASEEAGGGRIIVPAGNYLLKGPMHFVSNTELHLEEGARLFFSSDPAHYLPVVATSWEGTLLYNYSPFIYAYQCENVAITGKGTIDGEASETWQLWRDKQKDSQLLSREMNNNAVPVAERIFGEGHYLRPHLIQFYDCKNILVEDVLIEDSPFWCVHLLMSQNVTVRGVRFDAHNKNNDGIDPEYSQDVLIENVAFNNGDDNVAIKAGRDLEGRTLGLSTKNIIVRNCKLKGLHGIVIGSEMAAGVHNVFVEDCEASGYLKRGLYIKSNPDRRGNFTHLL</sequence>
<dbReference type="Gene3D" id="2.160.20.10">
    <property type="entry name" value="Single-stranded right-handed beta-helix, Pectin lyase-like"/>
    <property type="match status" value="1"/>
</dbReference>
<dbReference type="Pfam" id="PF13472">
    <property type="entry name" value="Lipase_GDSL_2"/>
    <property type="match status" value="1"/>
</dbReference>
<dbReference type="OrthoDB" id="9795222at2"/>
<accession>A0A0E9LZ67</accession>
<dbReference type="InterPro" id="IPR006626">
    <property type="entry name" value="PbH1"/>
</dbReference>
<proteinExistence type="inferred from homology"/>
<dbReference type="Pfam" id="PF00295">
    <property type="entry name" value="Glyco_hydro_28"/>
    <property type="match status" value="1"/>
</dbReference>
<dbReference type="RefSeq" id="WP_157482636.1">
    <property type="nucleotide sequence ID" value="NZ_BAZW01000019.1"/>
</dbReference>
<dbReference type="PANTHER" id="PTHR31339:SF9">
    <property type="entry name" value="PLASMIN AND FIBRONECTIN-BINDING PROTEIN A"/>
    <property type="match status" value="1"/>
</dbReference>
<comment type="caution">
    <text evidence="7">The sequence shown here is derived from an EMBL/GenBank/DDBJ whole genome shotgun (WGS) entry which is preliminary data.</text>
</comment>
<dbReference type="Proteomes" id="UP000032900">
    <property type="component" value="Unassembled WGS sequence"/>
</dbReference>
<gene>
    <name evidence="7" type="ORF">JCM15548_12423</name>
</gene>
<evidence type="ECO:0000259" key="6">
    <source>
        <dbReference type="Pfam" id="PF13472"/>
    </source>
</evidence>
<dbReference type="InterPro" id="IPR051801">
    <property type="entry name" value="GH28_Enzymes"/>
</dbReference>
<feature type="domain" description="SGNH hydrolase-type esterase" evidence="6">
    <location>
        <begin position="32"/>
        <end position="216"/>
    </location>
</feature>
<keyword evidence="8" id="KW-1185">Reference proteome</keyword>
<feature type="domain" description="Rhamnogalacturonase A/B/Epimerase-like pectate lyase" evidence="5">
    <location>
        <begin position="303"/>
        <end position="355"/>
    </location>
</feature>
<evidence type="ECO:0000313" key="7">
    <source>
        <dbReference type="EMBL" id="GAO30170.1"/>
    </source>
</evidence>
<reference evidence="7 8" key="1">
    <citation type="journal article" date="2015" name="Microbes Environ.">
        <title>Distribution and evolution of nitrogen fixation genes in the phylum bacteroidetes.</title>
        <authorList>
            <person name="Inoue J."/>
            <person name="Oshima K."/>
            <person name="Suda W."/>
            <person name="Sakamoto M."/>
            <person name="Iino T."/>
            <person name="Noda S."/>
            <person name="Hongoh Y."/>
            <person name="Hattori M."/>
            <person name="Ohkuma M."/>
        </authorList>
    </citation>
    <scope>NUCLEOTIDE SEQUENCE [LARGE SCALE GENOMIC DNA]</scope>
    <source>
        <strain evidence="7">JCM 15548</strain>
    </source>
</reference>
<dbReference type="STRING" id="1236989.JCM15548_12423"/>
<name>A0A0E9LZ67_9BACT</name>
<evidence type="ECO:0000256" key="1">
    <source>
        <dbReference type="ARBA" id="ARBA00008834"/>
    </source>
</evidence>
<dbReference type="AlphaFoldDB" id="A0A0E9LZ67"/>
<dbReference type="InterPro" id="IPR011050">
    <property type="entry name" value="Pectin_lyase_fold/virulence"/>
</dbReference>
<dbReference type="SUPFAM" id="SSF51126">
    <property type="entry name" value="Pectin lyase-like"/>
    <property type="match status" value="1"/>
</dbReference>
<evidence type="ECO:0000313" key="8">
    <source>
        <dbReference type="Proteomes" id="UP000032900"/>
    </source>
</evidence>
<evidence type="ECO:0000259" key="5">
    <source>
        <dbReference type="Pfam" id="PF12708"/>
    </source>
</evidence>
<evidence type="ECO:0000256" key="2">
    <source>
        <dbReference type="ARBA" id="ARBA00022801"/>
    </source>
</evidence>
<protein>
    <submittedName>
        <fullName evidence="7">Polygalacturonase</fullName>
    </submittedName>
</protein>
<evidence type="ECO:0000256" key="3">
    <source>
        <dbReference type="ARBA" id="ARBA00023295"/>
    </source>
</evidence>
<dbReference type="EMBL" id="BAZW01000019">
    <property type="protein sequence ID" value="GAO30170.1"/>
    <property type="molecule type" value="Genomic_DNA"/>
</dbReference>
<dbReference type="Pfam" id="PF12708">
    <property type="entry name" value="Pect-lyase_RHGA_epim"/>
    <property type="match status" value="1"/>
</dbReference>
<dbReference type="GO" id="GO:0005975">
    <property type="term" value="P:carbohydrate metabolic process"/>
    <property type="evidence" value="ECO:0007669"/>
    <property type="project" value="InterPro"/>
</dbReference>
<dbReference type="GO" id="GO:0004650">
    <property type="term" value="F:polygalacturonase activity"/>
    <property type="evidence" value="ECO:0007669"/>
    <property type="project" value="InterPro"/>
</dbReference>
<dbReference type="Gene3D" id="3.40.50.1110">
    <property type="entry name" value="SGNH hydrolase"/>
    <property type="match status" value="1"/>
</dbReference>
<dbReference type="SMART" id="SM00710">
    <property type="entry name" value="PbH1"/>
    <property type="match status" value="4"/>
</dbReference>
<keyword evidence="3 4" id="KW-0326">Glycosidase</keyword>
<dbReference type="InterPro" id="IPR000743">
    <property type="entry name" value="Glyco_hydro_28"/>
</dbReference>
<dbReference type="InterPro" id="IPR036514">
    <property type="entry name" value="SGNH_hydro_sf"/>
</dbReference>
<keyword evidence="2 4" id="KW-0378">Hydrolase</keyword>
<dbReference type="PANTHER" id="PTHR31339">
    <property type="entry name" value="PECTIN LYASE-RELATED"/>
    <property type="match status" value="1"/>
</dbReference>
<dbReference type="InterPro" id="IPR024535">
    <property type="entry name" value="RHGA/B-epi-like_pectate_lyase"/>
</dbReference>
<dbReference type="InterPro" id="IPR013830">
    <property type="entry name" value="SGNH_hydro"/>
</dbReference>
<organism evidence="7 8">
    <name type="scientific">Geofilum rubicundum JCM 15548</name>
    <dbReference type="NCBI Taxonomy" id="1236989"/>
    <lineage>
        <taxon>Bacteria</taxon>
        <taxon>Pseudomonadati</taxon>
        <taxon>Bacteroidota</taxon>
        <taxon>Bacteroidia</taxon>
        <taxon>Marinilabiliales</taxon>
        <taxon>Marinilabiliaceae</taxon>
        <taxon>Geofilum</taxon>
    </lineage>
</organism>
<comment type="similarity">
    <text evidence="1 4">Belongs to the glycosyl hydrolase 28 family.</text>
</comment>
<dbReference type="GO" id="GO:0016788">
    <property type="term" value="F:hydrolase activity, acting on ester bonds"/>
    <property type="evidence" value="ECO:0007669"/>
    <property type="project" value="UniProtKB-ARBA"/>
</dbReference>
<dbReference type="CDD" id="cd01821">
    <property type="entry name" value="Rhamnogalacturan_acetylesterase_like"/>
    <property type="match status" value="1"/>
</dbReference>
<dbReference type="InterPro" id="IPR037459">
    <property type="entry name" value="RhgT-like"/>
</dbReference>
<dbReference type="SUPFAM" id="SSF52266">
    <property type="entry name" value="SGNH hydrolase"/>
    <property type="match status" value="1"/>
</dbReference>
<evidence type="ECO:0000256" key="4">
    <source>
        <dbReference type="RuleBase" id="RU361169"/>
    </source>
</evidence>
<dbReference type="InterPro" id="IPR012334">
    <property type="entry name" value="Pectin_lyas_fold"/>
</dbReference>